<evidence type="ECO:0000313" key="2">
    <source>
        <dbReference type="EMBL" id="PLN76370.1"/>
    </source>
</evidence>
<feature type="compositionally biased region" description="Polar residues" evidence="1">
    <location>
        <begin position="455"/>
        <end position="465"/>
    </location>
</feature>
<evidence type="ECO:0000256" key="1">
    <source>
        <dbReference type="SAM" id="MobiDB-lite"/>
    </source>
</evidence>
<feature type="region of interest" description="Disordered" evidence="1">
    <location>
        <begin position="451"/>
        <end position="506"/>
    </location>
</feature>
<gene>
    <name evidence="2" type="ORF">BDW42DRAFT_22443</name>
</gene>
<feature type="compositionally biased region" description="Low complexity" evidence="1">
    <location>
        <begin position="768"/>
        <end position="777"/>
    </location>
</feature>
<feature type="compositionally biased region" description="Polar residues" evidence="1">
    <location>
        <begin position="204"/>
        <end position="214"/>
    </location>
</feature>
<feature type="compositionally biased region" description="Polar residues" evidence="1">
    <location>
        <begin position="747"/>
        <end position="767"/>
    </location>
</feature>
<feature type="compositionally biased region" description="Low complexity" evidence="1">
    <location>
        <begin position="37"/>
        <end position="51"/>
    </location>
</feature>
<sequence length="893" mass="96672">MGVDPRDTATAAALTTTTTNGDFFLSSTPALSPPRLPSAYPASASPSHLRPSSPPSAPTNNFPFPRIPQSRFSFEYGSPLRKQASVSHARSTIATPSGPDSNQSPTTSNTTIDTTTTTATPQRSSLYGRHRRSVPNLSYARTPTTDFDSLPSSPRGTQEQESDPDRAPPPDSRPTVRVLSPNATKRRKQSFYASQTPDVKRRMPSSTLSYSQGRPQAGDRAVNGFDKYGSQDGNVTPIADDTRSKNDDIFLNIARTDTERRDSIGRSDFRRSRFRMSGSSLRSPTSSHVNISEQTPSPEQGRLNSYDSPLHSQSISSQIPLGTLSNSYSASAHPLDDHPRAHPSFGSRSTIGLPRSRLSRANPDAIPDLSDLNADRRGSLQDVRGYRNTTLSTIRSSRQTSASEATERPRFESDRSRHEGTESTLSTTAPSTVWDELEDLKSRIKKLEVTGKLPPSSQEAISSFSGDRPRTATTTVTTVSSPPRPSRKASAPSADQETPAVPNPVHPILQSALSKSKAVIHKPVFRALEATVTDALSLSTLLSSGKTASGGVPVANGCGSSDRYARRKADSVCRGLTELCLALSDEQIRQQQETSDDEHTLTLRTNGASKGPDEGISTPTTSFSRSTSQEPESIVRRQSTHRMTSRLESRRPSLANGSNGPSTESSPNIQKQDTPADVKPPQSPGSMPASRLSRLSTSLRTRRLRTEDDANDPASPHARSISRSMTDIGNPPPSPRELPPRQGLSHRYTTSQSFPASQQEKTSRFSALSQPSQLSQPRTPTIQTNLPRRRSLITPSNYTPATPRSNIQAGSRRYAYASAAPSTVGDDAPMSPQQEQSQTRIVAPSSKIASSYTPITQNRLRTNSLGARKFGIRPTRPVAGANNVTRSFDDSLD</sequence>
<feature type="compositionally biased region" description="Basic and acidic residues" evidence="1">
    <location>
        <begin position="405"/>
        <end position="421"/>
    </location>
</feature>
<feature type="region of interest" description="Disordered" evidence="1">
    <location>
        <begin position="328"/>
        <end position="431"/>
    </location>
</feature>
<protein>
    <recommendedName>
        <fullName evidence="4">LPXTG-motif cell wall anchor domain protein</fullName>
    </recommendedName>
</protein>
<reference evidence="3" key="1">
    <citation type="submission" date="2017-12" db="EMBL/GenBank/DDBJ databases">
        <authorList>
            <consortium name="DOE Joint Genome Institute"/>
            <person name="Mondo S.J."/>
            <person name="Kjaerbolling I."/>
            <person name="Vesth T.C."/>
            <person name="Frisvad J.C."/>
            <person name="Nybo J.L."/>
            <person name="Theobald S."/>
            <person name="Kuo A."/>
            <person name="Bowyer P."/>
            <person name="Matsuda Y."/>
            <person name="Lyhne E.K."/>
            <person name="Kogle M.E."/>
            <person name="Clum A."/>
            <person name="Lipzen A."/>
            <person name="Salamov A."/>
            <person name="Ngan C.Y."/>
            <person name="Daum C."/>
            <person name="Chiniquy J."/>
            <person name="Barry K."/>
            <person name="LaButti K."/>
            <person name="Haridas S."/>
            <person name="Simmons B.A."/>
            <person name="Magnuson J.K."/>
            <person name="Mortensen U.H."/>
            <person name="Larsen T.O."/>
            <person name="Grigoriev I.V."/>
            <person name="Baker S.E."/>
            <person name="Andersen M.R."/>
            <person name="Nordberg H.P."/>
            <person name="Cantor M.N."/>
            <person name="Hua S.X."/>
        </authorList>
    </citation>
    <scope>NUCLEOTIDE SEQUENCE [LARGE SCALE GENOMIC DNA]</scope>
    <source>
        <strain evidence="3">IBT 19404</strain>
    </source>
</reference>
<name>A0A2J5HHB3_9EURO</name>
<feature type="region of interest" description="Disordered" evidence="1">
    <location>
        <begin position="262"/>
        <end position="314"/>
    </location>
</feature>
<feature type="compositionally biased region" description="Low complexity" evidence="1">
    <location>
        <begin position="106"/>
        <end position="120"/>
    </location>
</feature>
<accession>A0A2J5HHB3</accession>
<feature type="compositionally biased region" description="Polar residues" evidence="1">
    <location>
        <begin position="284"/>
        <end position="314"/>
    </location>
</feature>
<dbReference type="OrthoDB" id="5369729at2759"/>
<feature type="region of interest" description="Disordered" evidence="1">
    <location>
        <begin position="544"/>
        <end position="566"/>
    </location>
</feature>
<feature type="compositionally biased region" description="Polar residues" evidence="1">
    <location>
        <begin position="84"/>
        <end position="105"/>
    </location>
</feature>
<dbReference type="Proteomes" id="UP000235023">
    <property type="component" value="Unassembled WGS sequence"/>
</dbReference>
<feature type="compositionally biased region" description="Low complexity" evidence="1">
    <location>
        <begin position="8"/>
        <end position="30"/>
    </location>
</feature>
<evidence type="ECO:0000313" key="3">
    <source>
        <dbReference type="Proteomes" id="UP000235023"/>
    </source>
</evidence>
<dbReference type="AlphaFoldDB" id="A0A2J5HHB3"/>
<feature type="compositionally biased region" description="Polar residues" evidence="1">
    <location>
        <begin position="422"/>
        <end position="431"/>
    </location>
</feature>
<feature type="region of interest" description="Disordered" evidence="1">
    <location>
        <begin position="591"/>
        <end position="806"/>
    </location>
</feature>
<feature type="region of interest" description="Disordered" evidence="1">
    <location>
        <begin position="866"/>
        <end position="893"/>
    </location>
</feature>
<feature type="compositionally biased region" description="Polar residues" evidence="1">
    <location>
        <begin position="793"/>
        <end position="806"/>
    </location>
</feature>
<evidence type="ECO:0008006" key="4">
    <source>
        <dbReference type="Google" id="ProtNLM"/>
    </source>
</evidence>
<feature type="region of interest" description="Disordered" evidence="1">
    <location>
        <begin position="818"/>
        <end position="839"/>
    </location>
</feature>
<feature type="compositionally biased region" description="Polar residues" evidence="1">
    <location>
        <begin position="135"/>
        <end position="159"/>
    </location>
</feature>
<feature type="compositionally biased region" description="Low complexity" evidence="1">
    <location>
        <begin position="471"/>
        <end position="481"/>
    </location>
</feature>
<organism evidence="2 3">
    <name type="scientific">Aspergillus taichungensis</name>
    <dbReference type="NCBI Taxonomy" id="482145"/>
    <lineage>
        <taxon>Eukaryota</taxon>
        <taxon>Fungi</taxon>
        <taxon>Dikarya</taxon>
        <taxon>Ascomycota</taxon>
        <taxon>Pezizomycotina</taxon>
        <taxon>Eurotiomycetes</taxon>
        <taxon>Eurotiomycetidae</taxon>
        <taxon>Eurotiales</taxon>
        <taxon>Aspergillaceae</taxon>
        <taxon>Aspergillus</taxon>
        <taxon>Aspergillus subgen. Circumdati</taxon>
    </lineage>
</organism>
<feature type="compositionally biased region" description="Polar residues" evidence="1">
    <location>
        <begin position="387"/>
        <end position="404"/>
    </location>
</feature>
<feature type="compositionally biased region" description="Low complexity" evidence="1">
    <location>
        <begin position="617"/>
        <end position="628"/>
    </location>
</feature>
<keyword evidence="3" id="KW-1185">Reference proteome</keyword>
<feature type="compositionally biased region" description="Basic and acidic residues" evidence="1">
    <location>
        <begin position="262"/>
        <end position="271"/>
    </location>
</feature>
<feature type="compositionally biased region" description="Low complexity" evidence="1">
    <location>
        <begin position="690"/>
        <end position="699"/>
    </location>
</feature>
<feature type="region of interest" description="Disordered" evidence="1">
    <location>
        <begin position="1"/>
        <end position="243"/>
    </location>
</feature>
<dbReference type="EMBL" id="KZ559620">
    <property type="protein sequence ID" value="PLN76370.1"/>
    <property type="molecule type" value="Genomic_DNA"/>
</dbReference>
<feature type="compositionally biased region" description="Polar residues" evidence="1">
    <location>
        <begin position="655"/>
        <end position="673"/>
    </location>
</feature>
<proteinExistence type="predicted"/>